<comment type="caution">
    <text evidence="6">The sequence shown here is derived from an EMBL/GenBank/DDBJ whole genome shotgun (WGS) entry which is preliminary data.</text>
</comment>
<reference evidence="6 7" key="1">
    <citation type="journal article" date="2020" name="ISME J.">
        <title>Uncovering the hidden diversity of litter-decomposition mechanisms in mushroom-forming fungi.</title>
        <authorList>
            <person name="Floudas D."/>
            <person name="Bentzer J."/>
            <person name="Ahren D."/>
            <person name="Johansson T."/>
            <person name="Persson P."/>
            <person name="Tunlid A."/>
        </authorList>
    </citation>
    <scope>NUCLEOTIDE SEQUENCE [LARGE SCALE GENOMIC DNA]</scope>
    <source>
        <strain evidence="6 7">CBS 291.85</strain>
    </source>
</reference>
<dbReference type="Proteomes" id="UP000559256">
    <property type="component" value="Unassembled WGS sequence"/>
</dbReference>
<evidence type="ECO:0000256" key="1">
    <source>
        <dbReference type="ARBA" id="ARBA00022723"/>
    </source>
</evidence>
<dbReference type="AlphaFoldDB" id="A0A8H5CYC1"/>
<dbReference type="InterPro" id="IPR000433">
    <property type="entry name" value="Znf_ZZ"/>
</dbReference>
<name>A0A8H5CYC1_9AGAR</name>
<dbReference type="PANTHER" id="PTHR15090:SF0">
    <property type="entry name" value="SEQUESTOSOME-1"/>
    <property type="match status" value="1"/>
</dbReference>
<evidence type="ECO:0000256" key="4">
    <source>
        <dbReference type="PROSITE-ProRule" id="PRU00228"/>
    </source>
</evidence>
<organism evidence="6 7">
    <name type="scientific">Tetrapyrgos nigripes</name>
    <dbReference type="NCBI Taxonomy" id="182062"/>
    <lineage>
        <taxon>Eukaryota</taxon>
        <taxon>Fungi</taxon>
        <taxon>Dikarya</taxon>
        <taxon>Basidiomycota</taxon>
        <taxon>Agaricomycotina</taxon>
        <taxon>Agaricomycetes</taxon>
        <taxon>Agaricomycetidae</taxon>
        <taxon>Agaricales</taxon>
        <taxon>Marasmiineae</taxon>
        <taxon>Marasmiaceae</taxon>
        <taxon>Tetrapyrgos</taxon>
    </lineage>
</organism>
<dbReference type="GO" id="GO:0035973">
    <property type="term" value="P:aggrephagy"/>
    <property type="evidence" value="ECO:0007669"/>
    <property type="project" value="TreeGrafter"/>
</dbReference>
<dbReference type="GO" id="GO:0005080">
    <property type="term" value="F:protein kinase C binding"/>
    <property type="evidence" value="ECO:0007669"/>
    <property type="project" value="TreeGrafter"/>
</dbReference>
<dbReference type="PROSITE" id="PS01357">
    <property type="entry name" value="ZF_ZZ_1"/>
    <property type="match status" value="2"/>
</dbReference>
<dbReference type="GO" id="GO:0016235">
    <property type="term" value="C:aggresome"/>
    <property type="evidence" value="ECO:0007669"/>
    <property type="project" value="TreeGrafter"/>
</dbReference>
<keyword evidence="1" id="KW-0479">Metal-binding</keyword>
<keyword evidence="3" id="KW-0862">Zinc</keyword>
<dbReference type="SUPFAM" id="SSF57850">
    <property type="entry name" value="RING/U-box"/>
    <property type="match status" value="3"/>
</dbReference>
<dbReference type="GO" id="GO:0044753">
    <property type="term" value="C:amphisome"/>
    <property type="evidence" value="ECO:0007669"/>
    <property type="project" value="TreeGrafter"/>
</dbReference>
<dbReference type="EMBL" id="JAACJM010000076">
    <property type="protein sequence ID" value="KAF5350222.1"/>
    <property type="molecule type" value="Genomic_DNA"/>
</dbReference>
<evidence type="ECO:0000256" key="2">
    <source>
        <dbReference type="ARBA" id="ARBA00022771"/>
    </source>
</evidence>
<dbReference type="GO" id="GO:0000423">
    <property type="term" value="P:mitophagy"/>
    <property type="evidence" value="ECO:0007669"/>
    <property type="project" value="TreeGrafter"/>
</dbReference>
<dbReference type="Gene3D" id="3.30.60.90">
    <property type="match status" value="3"/>
</dbReference>
<proteinExistence type="predicted"/>
<dbReference type="SMART" id="SM00291">
    <property type="entry name" value="ZnF_ZZ"/>
    <property type="match status" value="2"/>
</dbReference>
<dbReference type="OrthoDB" id="661148at2759"/>
<dbReference type="GO" id="GO:0008270">
    <property type="term" value="F:zinc ion binding"/>
    <property type="evidence" value="ECO:0007669"/>
    <property type="project" value="UniProtKB-KW"/>
</dbReference>
<dbReference type="InterPro" id="IPR052260">
    <property type="entry name" value="Autophagy_Rcpt_SigReg"/>
</dbReference>
<evidence type="ECO:0000313" key="7">
    <source>
        <dbReference type="Proteomes" id="UP000559256"/>
    </source>
</evidence>
<protein>
    <recommendedName>
        <fullName evidence="5">ZZ-type domain-containing protein</fullName>
    </recommendedName>
</protein>
<evidence type="ECO:0000259" key="5">
    <source>
        <dbReference type="PROSITE" id="PS50135"/>
    </source>
</evidence>
<evidence type="ECO:0000256" key="3">
    <source>
        <dbReference type="ARBA" id="ARBA00022833"/>
    </source>
</evidence>
<dbReference type="Pfam" id="PF00569">
    <property type="entry name" value="ZZ"/>
    <property type="match status" value="2"/>
</dbReference>
<sequence length="254" mass="28208">MRGRKRRLFKLSAKASLLSLINTCSFKRPISSSLLPMQPPAYSLLPGNSDSQAVHTGVTCDSCEKTPIVGIRYKCQVCPDYDLCKACCDNPPSDIQHPRNHPLKRIEFPEPPGESHGGITCDGCAQSPLRGDRYHCKSCFDYDLCRYCMVHPPANHPSDHRFICMPSPALNTIHCGESCHSCGMSQIRGPKYECQNRVCIRNGPFRFCSDCIDQANKHPPTHSMVRILGEPFNLNLHGAGVTYATTGMAIVLWD</sequence>
<dbReference type="GO" id="GO:0007032">
    <property type="term" value="P:endosome organization"/>
    <property type="evidence" value="ECO:0007669"/>
    <property type="project" value="TreeGrafter"/>
</dbReference>
<dbReference type="PROSITE" id="PS50135">
    <property type="entry name" value="ZF_ZZ_2"/>
    <property type="match status" value="2"/>
</dbReference>
<keyword evidence="2 4" id="KW-0863">Zinc-finger</keyword>
<dbReference type="PANTHER" id="PTHR15090">
    <property type="entry name" value="SEQUESTOSOME 1-RELATED"/>
    <property type="match status" value="1"/>
</dbReference>
<evidence type="ECO:0000313" key="6">
    <source>
        <dbReference type="EMBL" id="KAF5350222.1"/>
    </source>
</evidence>
<feature type="domain" description="ZZ-type" evidence="5">
    <location>
        <begin position="55"/>
        <end position="111"/>
    </location>
</feature>
<accession>A0A8H5CYC1</accession>
<dbReference type="GO" id="GO:0070530">
    <property type="term" value="F:K63-linked polyubiquitin modification-dependent protein binding"/>
    <property type="evidence" value="ECO:0007669"/>
    <property type="project" value="TreeGrafter"/>
</dbReference>
<gene>
    <name evidence="6" type="ORF">D9758_007783</name>
</gene>
<keyword evidence="7" id="KW-1185">Reference proteome</keyword>
<feature type="domain" description="ZZ-type" evidence="5">
    <location>
        <begin position="116"/>
        <end position="170"/>
    </location>
</feature>
<dbReference type="InterPro" id="IPR043145">
    <property type="entry name" value="Znf_ZZ_sf"/>
</dbReference>